<keyword evidence="3" id="KW-1185">Reference proteome</keyword>
<evidence type="ECO:0000313" key="3">
    <source>
        <dbReference type="Proteomes" id="UP000515908"/>
    </source>
</evidence>
<dbReference type="Proteomes" id="UP000515908">
    <property type="component" value="Chromosome 09"/>
</dbReference>
<feature type="compositionally biased region" description="Acidic residues" evidence="1">
    <location>
        <begin position="10"/>
        <end position="30"/>
    </location>
</feature>
<feature type="region of interest" description="Disordered" evidence="1">
    <location>
        <begin position="314"/>
        <end position="345"/>
    </location>
</feature>
<dbReference type="EMBL" id="LR877153">
    <property type="protein sequence ID" value="CAD2217564.1"/>
    <property type="molecule type" value="Genomic_DNA"/>
</dbReference>
<evidence type="ECO:0000256" key="1">
    <source>
        <dbReference type="SAM" id="MobiDB-lite"/>
    </source>
</evidence>
<evidence type="ECO:0000313" key="2">
    <source>
        <dbReference type="EMBL" id="CAD2217564.1"/>
    </source>
</evidence>
<proteinExistence type="predicted"/>
<dbReference type="VEuPathDB" id="TriTrypDB:ADEAN_000504200"/>
<reference evidence="2 3" key="1">
    <citation type="submission" date="2020-08" db="EMBL/GenBank/DDBJ databases">
        <authorList>
            <person name="Newling K."/>
            <person name="Davey J."/>
            <person name="Forrester S."/>
        </authorList>
    </citation>
    <scope>NUCLEOTIDE SEQUENCE [LARGE SCALE GENOMIC DNA]</scope>
    <source>
        <strain evidence="3">Crithidia deanei Carvalho (ATCC PRA-265)</strain>
    </source>
</reference>
<accession>A0A7G2CFA9</accession>
<organism evidence="2 3">
    <name type="scientific">Angomonas deanei</name>
    <dbReference type="NCBI Taxonomy" id="59799"/>
    <lineage>
        <taxon>Eukaryota</taxon>
        <taxon>Discoba</taxon>
        <taxon>Euglenozoa</taxon>
        <taxon>Kinetoplastea</taxon>
        <taxon>Metakinetoplastina</taxon>
        <taxon>Trypanosomatida</taxon>
        <taxon>Trypanosomatidae</taxon>
        <taxon>Strigomonadinae</taxon>
        <taxon>Angomonas</taxon>
    </lineage>
</organism>
<sequence length="408" mass="44757">MTGGAVPPQPEEEEEGEVEAGHMEEEEEEQQQTTPVKEDTREKSASSVRRFSTPKARRESAVETEADFQCRAAIRDSPLLSYLAAVPNTPYSAALWDGNGSTCSSQVTSRSQSPATSPRRSISGAYSVCESLMSQKSVGMADLTGSKAKERLRQSLGHINLLTCLCSSWEEYLQVRTALQYLYRCLNRPLPPPTPREEALDEKSPSPLPVSDVVPDEAEAAADETVVKLTSTVNCTDTRCGTQDTMEGSAADLDGRMRSRTRNPELLAGDTDPRGEFAMRLDFSKLVLPRRGYSVPTAADAAELLKCFKGNADVAPEEEKETPPPTEEEEPVPSSEGRERVTLTPRNADLDSLFLRRWDREGKDSAMVEELKQYCAQLFAENESLRGTLSKNPLVNSSLVQVSSQLSA</sequence>
<name>A0A7G2CFA9_9TRYP</name>
<dbReference type="AlphaFoldDB" id="A0A7G2CFA9"/>
<gene>
    <name evidence="2" type="ORF">ADEAN_000504200</name>
</gene>
<protein>
    <submittedName>
        <fullName evidence="2">Uncharacterized protein</fullName>
    </submittedName>
</protein>
<feature type="region of interest" description="Disordered" evidence="1">
    <location>
        <begin position="1"/>
        <end position="66"/>
    </location>
</feature>
<feature type="region of interest" description="Disordered" evidence="1">
    <location>
        <begin position="102"/>
        <end position="121"/>
    </location>
</feature>
<feature type="compositionally biased region" description="Polar residues" evidence="1">
    <location>
        <begin position="102"/>
        <end position="120"/>
    </location>
</feature>
<feature type="compositionally biased region" description="Acidic residues" evidence="1">
    <location>
        <begin position="315"/>
        <end position="331"/>
    </location>
</feature>